<dbReference type="PaxDb" id="8022-A0A060Y6K2"/>
<sequence>MEDEEDLEVLGEQLYDLIYPKHAEIAGKLTGMLLELPGPVLTRMQQDEAMLTEALEKALRALQLPQGPSNTRMSKEEDEASASSDSLGEQLFELVDIYNTGHTQKITGMLLEQHKEAVLHLLSEPSLLEEQVNLALKTLQELGVEETDVSDSSDADDTERLEERLFLLVQEMDAVHSNDITGMLLEMDPAALRQMLNDRTMLEGAVQKAQAALESIWIQEDKEITKSK</sequence>
<feature type="domain" description="PABC" evidence="1">
    <location>
        <begin position="1"/>
        <end position="67"/>
    </location>
</feature>
<evidence type="ECO:0000313" key="2">
    <source>
        <dbReference type="EMBL" id="CDQ84765.1"/>
    </source>
</evidence>
<dbReference type="STRING" id="8022.A0A060Y6K2"/>
<accession>A0A060Y6K2</accession>
<dbReference type="PANTHER" id="PTHR46276:SF1">
    <property type="entry name" value="E3 UBIQUITIN-PROTEIN LIGASE UBR5"/>
    <property type="match status" value="1"/>
</dbReference>
<dbReference type="Pfam" id="PF00658">
    <property type="entry name" value="MLLE"/>
    <property type="match status" value="3"/>
</dbReference>
<reference evidence="2" key="1">
    <citation type="journal article" date="2014" name="Nat. Commun.">
        <title>The rainbow trout genome provides novel insights into evolution after whole-genome duplication in vertebrates.</title>
        <authorList>
            <person name="Berthelot C."/>
            <person name="Brunet F."/>
            <person name="Chalopin D."/>
            <person name="Juanchich A."/>
            <person name="Bernard M."/>
            <person name="Noel B."/>
            <person name="Bento P."/>
            <person name="Da Silva C."/>
            <person name="Labadie K."/>
            <person name="Alberti A."/>
            <person name="Aury J.M."/>
            <person name="Louis A."/>
            <person name="Dehais P."/>
            <person name="Bardou P."/>
            <person name="Montfort J."/>
            <person name="Klopp C."/>
            <person name="Cabau C."/>
            <person name="Gaspin C."/>
            <person name="Thorgaard G.H."/>
            <person name="Boussaha M."/>
            <person name="Quillet E."/>
            <person name="Guyomard R."/>
            <person name="Galiana D."/>
            <person name="Bobe J."/>
            <person name="Volff J.N."/>
            <person name="Genet C."/>
            <person name="Wincker P."/>
            <person name="Jaillon O."/>
            <person name="Roest Crollius H."/>
            <person name="Guiguen Y."/>
        </authorList>
    </citation>
    <scope>NUCLEOTIDE SEQUENCE [LARGE SCALE GENOMIC DNA]</scope>
</reference>
<proteinExistence type="predicted"/>
<dbReference type="InterPro" id="IPR036053">
    <property type="entry name" value="PABP-dom"/>
</dbReference>
<dbReference type="PROSITE" id="PS51309">
    <property type="entry name" value="PABC"/>
    <property type="match status" value="2"/>
</dbReference>
<organism evidence="2 3">
    <name type="scientific">Oncorhynchus mykiss</name>
    <name type="common">Rainbow trout</name>
    <name type="synonym">Salmo gairdneri</name>
    <dbReference type="NCBI Taxonomy" id="8022"/>
    <lineage>
        <taxon>Eukaryota</taxon>
        <taxon>Metazoa</taxon>
        <taxon>Chordata</taxon>
        <taxon>Craniata</taxon>
        <taxon>Vertebrata</taxon>
        <taxon>Euteleostomi</taxon>
        <taxon>Actinopterygii</taxon>
        <taxon>Neopterygii</taxon>
        <taxon>Teleostei</taxon>
        <taxon>Protacanthopterygii</taxon>
        <taxon>Salmoniformes</taxon>
        <taxon>Salmonidae</taxon>
        <taxon>Salmoninae</taxon>
        <taxon>Oncorhynchus</taxon>
    </lineage>
</organism>
<dbReference type="GO" id="GO:0005634">
    <property type="term" value="C:nucleus"/>
    <property type="evidence" value="ECO:0007669"/>
    <property type="project" value="TreeGrafter"/>
</dbReference>
<dbReference type="SMART" id="SM00517">
    <property type="entry name" value="PolyA"/>
    <property type="match status" value="3"/>
</dbReference>
<dbReference type="GO" id="GO:0005737">
    <property type="term" value="C:cytoplasm"/>
    <property type="evidence" value="ECO:0007669"/>
    <property type="project" value="TreeGrafter"/>
</dbReference>
<evidence type="ECO:0000313" key="3">
    <source>
        <dbReference type="Proteomes" id="UP000193380"/>
    </source>
</evidence>
<dbReference type="GO" id="GO:0003723">
    <property type="term" value="F:RNA binding"/>
    <property type="evidence" value="ECO:0007669"/>
    <property type="project" value="InterPro"/>
</dbReference>
<dbReference type="Proteomes" id="UP000193380">
    <property type="component" value="Unassembled WGS sequence"/>
</dbReference>
<evidence type="ECO:0000259" key="1">
    <source>
        <dbReference type="PROSITE" id="PS51309"/>
    </source>
</evidence>
<reference evidence="2" key="2">
    <citation type="submission" date="2014-03" db="EMBL/GenBank/DDBJ databases">
        <authorList>
            <person name="Genoscope - CEA"/>
        </authorList>
    </citation>
    <scope>NUCLEOTIDE SEQUENCE</scope>
</reference>
<dbReference type="EMBL" id="FR906548">
    <property type="protein sequence ID" value="CDQ84765.1"/>
    <property type="molecule type" value="Genomic_DNA"/>
</dbReference>
<dbReference type="InterPro" id="IPR002004">
    <property type="entry name" value="PABP_HYD_C"/>
</dbReference>
<dbReference type="GO" id="GO:0034450">
    <property type="term" value="F:ubiquitin-ubiquitin ligase activity"/>
    <property type="evidence" value="ECO:0007669"/>
    <property type="project" value="TreeGrafter"/>
</dbReference>
<dbReference type="GO" id="GO:0000209">
    <property type="term" value="P:protein polyubiquitination"/>
    <property type="evidence" value="ECO:0007669"/>
    <property type="project" value="TreeGrafter"/>
</dbReference>
<dbReference type="AlphaFoldDB" id="A0A060Y6K2"/>
<dbReference type="GO" id="GO:0090263">
    <property type="term" value="P:positive regulation of canonical Wnt signaling pathway"/>
    <property type="evidence" value="ECO:0007669"/>
    <property type="project" value="TreeGrafter"/>
</dbReference>
<name>A0A060Y6K2_ONCMY</name>
<feature type="domain" description="PABC" evidence="1">
    <location>
        <begin position="141"/>
        <end position="218"/>
    </location>
</feature>
<dbReference type="PANTHER" id="PTHR46276">
    <property type="entry name" value="E3 UBIQUITIN-PROTEIN LIGASE UBR5"/>
    <property type="match status" value="1"/>
</dbReference>
<gene>
    <name evidence="2" type="ORF">GSONMT00001033001</name>
</gene>
<protein>
    <recommendedName>
        <fullName evidence="1">PABC domain-containing protein</fullName>
    </recommendedName>
</protein>
<dbReference type="SUPFAM" id="SSF63570">
    <property type="entry name" value="PABC (PABP) domain"/>
    <property type="match status" value="3"/>
</dbReference>
<dbReference type="Gene3D" id="1.10.1900.10">
    <property type="entry name" value="c-terminal domain of poly(a) binding protein"/>
    <property type="match status" value="3"/>
</dbReference>